<dbReference type="AlphaFoldDB" id="A0A7X8SGI3"/>
<dbReference type="InterPro" id="IPR003680">
    <property type="entry name" value="Flavodoxin_fold"/>
</dbReference>
<dbReference type="RefSeq" id="WP_168880516.1">
    <property type="nucleotide sequence ID" value="NZ_JABAIL010000001.1"/>
</dbReference>
<keyword evidence="2" id="KW-0560">Oxidoreductase</keyword>
<proteinExistence type="inferred from homology"/>
<protein>
    <submittedName>
        <fullName evidence="4">NAD(P)H-dependent oxidoreductase</fullName>
    </submittedName>
</protein>
<dbReference type="Gene3D" id="3.40.50.360">
    <property type="match status" value="1"/>
</dbReference>
<dbReference type="SUPFAM" id="SSF52218">
    <property type="entry name" value="Flavoproteins"/>
    <property type="match status" value="1"/>
</dbReference>
<sequence>MKHLIVYSHLNPESFTKAIVDEIEKSSTAAGNEVKVVDLYSIGFDPVMQFPDIQGMFMGGDTPSDVKAQQELITWADHFSLVFPLWWGQMPAMMKGYIDRVYASGFAFEYTETGVDQKLKGKSAKVFVCHGSPDEYYQQTDMHKALKRVFDDGVLGFCGVDTDIHFYGNVAMGSDELRKGYLADIAKVY</sequence>
<evidence type="ECO:0000256" key="1">
    <source>
        <dbReference type="ARBA" id="ARBA00006252"/>
    </source>
</evidence>
<feature type="domain" description="Flavodoxin-like fold" evidence="3">
    <location>
        <begin position="1"/>
        <end position="171"/>
    </location>
</feature>
<gene>
    <name evidence="4" type="ORF">HGP29_01380</name>
</gene>
<dbReference type="EMBL" id="JABAIL010000001">
    <property type="protein sequence ID" value="NLR89831.1"/>
    <property type="molecule type" value="Genomic_DNA"/>
</dbReference>
<name>A0A7X8SGI3_9BACT</name>
<evidence type="ECO:0000256" key="2">
    <source>
        <dbReference type="ARBA" id="ARBA00023002"/>
    </source>
</evidence>
<dbReference type="InterPro" id="IPR051545">
    <property type="entry name" value="NAD(P)H_dehydrogenase_qn"/>
</dbReference>
<organism evidence="4 5">
    <name type="scientific">Flammeovirga agarivorans</name>
    <dbReference type="NCBI Taxonomy" id="2726742"/>
    <lineage>
        <taxon>Bacteria</taxon>
        <taxon>Pseudomonadati</taxon>
        <taxon>Bacteroidota</taxon>
        <taxon>Cytophagia</taxon>
        <taxon>Cytophagales</taxon>
        <taxon>Flammeovirgaceae</taxon>
        <taxon>Flammeovirga</taxon>
    </lineage>
</organism>
<keyword evidence="5" id="KW-1185">Reference proteome</keyword>
<dbReference type="InterPro" id="IPR029039">
    <property type="entry name" value="Flavoprotein-like_sf"/>
</dbReference>
<dbReference type="PANTHER" id="PTHR10204">
    <property type="entry name" value="NAD P H OXIDOREDUCTASE-RELATED"/>
    <property type="match status" value="1"/>
</dbReference>
<evidence type="ECO:0000259" key="3">
    <source>
        <dbReference type="Pfam" id="PF02525"/>
    </source>
</evidence>
<dbReference type="Proteomes" id="UP000585050">
    <property type="component" value="Unassembled WGS sequence"/>
</dbReference>
<dbReference type="GO" id="GO:0005829">
    <property type="term" value="C:cytosol"/>
    <property type="evidence" value="ECO:0007669"/>
    <property type="project" value="TreeGrafter"/>
</dbReference>
<comment type="similarity">
    <text evidence="1">Belongs to the NAD(P)H dehydrogenase (quinone) family.</text>
</comment>
<evidence type="ECO:0000313" key="5">
    <source>
        <dbReference type="Proteomes" id="UP000585050"/>
    </source>
</evidence>
<dbReference type="GO" id="GO:0003955">
    <property type="term" value="F:NAD(P)H dehydrogenase (quinone) activity"/>
    <property type="evidence" value="ECO:0007669"/>
    <property type="project" value="TreeGrafter"/>
</dbReference>
<dbReference type="Pfam" id="PF02525">
    <property type="entry name" value="Flavodoxin_2"/>
    <property type="match status" value="1"/>
</dbReference>
<reference evidence="4 5" key="1">
    <citation type="submission" date="2020-04" db="EMBL/GenBank/DDBJ databases">
        <title>Flammeovirga sp. SR4, a novel species isolated from seawater.</title>
        <authorList>
            <person name="Wang X."/>
        </authorList>
    </citation>
    <scope>NUCLEOTIDE SEQUENCE [LARGE SCALE GENOMIC DNA]</scope>
    <source>
        <strain evidence="4 5">SR4</strain>
    </source>
</reference>
<comment type="caution">
    <text evidence="4">The sequence shown here is derived from an EMBL/GenBank/DDBJ whole genome shotgun (WGS) entry which is preliminary data.</text>
</comment>
<evidence type="ECO:0000313" key="4">
    <source>
        <dbReference type="EMBL" id="NLR89831.1"/>
    </source>
</evidence>
<dbReference type="PANTHER" id="PTHR10204:SF34">
    <property type="entry name" value="NAD(P)H DEHYDROGENASE [QUINONE] 1 ISOFORM 1"/>
    <property type="match status" value="1"/>
</dbReference>
<accession>A0A7X8SGI3</accession>